<comment type="function">
    <text evidence="6">Aminocarboxypropyltransferase that catalyzes the aminocarboxypropyl transfer on pseudouridine at position 1191 (Psi1191) in 18S rRNA. It constitutes the last step in biosynthesis of the hypermodified N1-methyl-N3-(3-amino-3-carboxypropyl) pseudouridine (m1acp3-Psi) conserved in eukaryotic 18S rRNA.</text>
</comment>
<dbReference type="InterPro" id="IPR007209">
    <property type="entry name" value="RNaseL-inhib-like_metal-bd_dom"/>
</dbReference>
<evidence type="ECO:0000313" key="11">
    <source>
        <dbReference type="Proteomes" id="UP000664521"/>
    </source>
</evidence>
<evidence type="ECO:0000259" key="9">
    <source>
        <dbReference type="Pfam" id="PF04068"/>
    </source>
</evidence>
<dbReference type="Proteomes" id="UP000664521">
    <property type="component" value="Unassembled WGS sequence"/>
</dbReference>
<proteinExistence type="inferred from homology"/>
<feature type="compositionally biased region" description="Basic residues" evidence="7">
    <location>
        <begin position="1"/>
        <end position="18"/>
    </location>
</feature>
<comment type="caution">
    <text evidence="10">The sequence shown here is derived from an EMBL/GenBank/DDBJ whole genome shotgun (WGS) entry which is preliminary data.</text>
</comment>
<protein>
    <recommendedName>
        <fullName evidence="6">18S rRNA aminocarboxypropyltransferase</fullName>
        <ecNumber evidence="6">2.5.1.157</ecNumber>
    </recommendedName>
</protein>
<dbReference type="EC" id="2.5.1.157" evidence="6"/>
<organism evidence="10 11">
    <name type="scientific">Heterodermia speciosa</name>
    <dbReference type="NCBI Taxonomy" id="116794"/>
    <lineage>
        <taxon>Eukaryota</taxon>
        <taxon>Fungi</taxon>
        <taxon>Dikarya</taxon>
        <taxon>Ascomycota</taxon>
        <taxon>Pezizomycotina</taxon>
        <taxon>Lecanoromycetes</taxon>
        <taxon>OSLEUM clade</taxon>
        <taxon>Lecanoromycetidae</taxon>
        <taxon>Caliciales</taxon>
        <taxon>Physciaceae</taxon>
        <taxon>Heterodermia</taxon>
    </lineage>
</organism>
<evidence type="ECO:0000256" key="4">
    <source>
        <dbReference type="ARBA" id="ARBA00022679"/>
    </source>
</evidence>
<name>A0A8H3FY49_9LECA</name>
<keyword evidence="4 6" id="KW-0808">Transferase</keyword>
<dbReference type="EMBL" id="CAJPDS010000062">
    <property type="protein sequence ID" value="CAF9932235.1"/>
    <property type="molecule type" value="Genomic_DNA"/>
</dbReference>
<dbReference type="GO" id="GO:0106388">
    <property type="term" value="F:rRNA small subunit aminocarboxypropyltransferase activity"/>
    <property type="evidence" value="ECO:0007669"/>
    <property type="project" value="UniProtKB-EC"/>
</dbReference>
<sequence>MVRHKKDAFSKHKPARHRPSAEAPSSRPPFKAACWDLEHCDPKRCSGKRLMHFGLMRELSVGQKFSGVVISPNAKRVISPADRELMDQYGAAVVECSWVRIKEVPWKKIGGQCERLLPYLVAANATNYGRPWRLNCAEALAAAFYICGHEDWAHEVLAHFSYGEPFLEINAQILKRYAACSSEEEVKKAEEVWLAKIEKEYKDSRDGDGEGVDEDPWSGGNMNRRPVVDSDDDSGDSDASGSKDSAEDGEDGGVGVGNDPEALPSESDDEEEMAALRARVLASKPFSNPKPNDAKVQPEKIARPNPPPPPEDSDSGSESGSDYGDNDAFDNIIDATPVTDRTGIQAKQRLRNEPNPSVVFSRSVVNAPRRW</sequence>
<evidence type="ECO:0000259" key="8">
    <source>
        <dbReference type="Pfam" id="PF04034"/>
    </source>
</evidence>
<comment type="similarity">
    <text evidence="6">Belongs to the TDD superfamily. TSR3 family.</text>
</comment>
<accession>A0A8H3FY49</accession>
<dbReference type="GO" id="GO:0005737">
    <property type="term" value="C:cytoplasm"/>
    <property type="evidence" value="ECO:0007669"/>
    <property type="project" value="UniProtKB-SubCell"/>
</dbReference>
<dbReference type="PANTHER" id="PTHR20426:SF0">
    <property type="entry name" value="18S RRNA AMINOCARBOXYPROPYLTRANSFERASE"/>
    <property type="match status" value="1"/>
</dbReference>
<evidence type="ECO:0000256" key="7">
    <source>
        <dbReference type="SAM" id="MobiDB-lite"/>
    </source>
</evidence>
<gene>
    <name evidence="6 10" type="primary">TSR3</name>
    <name evidence="10" type="ORF">HETSPECPRED_008308</name>
</gene>
<reference evidence="10" key="1">
    <citation type="submission" date="2021-03" db="EMBL/GenBank/DDBJ databases">
        <authorList>
            <person name="Tagirdzhanova G."/>
        </authorList>
    </citation>
    <scope>NUCLEOTIDE SEQUENCE</scope>
</reference>
<evidence type="ECO:0000256" key="5">
    <source>
        <dbReference type="ARBA" id="ARBA00022691"/>
    </source>
</evidence>
<keyword evidence="6" id="KW-0539">Nucleus</keyword>
<comment type="subcellular location">
    <subcellularLocation>
        <location evidence="6">Cytoplasm</location>
    </subcellularLocation>
    <subcellularLocation>
        <location evidence="6">Nucleus</location>
    </subcellularLocation>
</comment>
<dbReference type="Pfam" id="PF04068">
    <property type="entry name" value="Fer4_RLI"/>
    <property type="match status" value="1"/>
</dbReference>
<comment type="catalytic activity">
    <reaction evidence="6">
        <text>N(1)-methylpseudouridine(1191) in yeast 18S rRNA + S-adenosyl-L-methionine = N(1)-methyl-N(3)-[(3S)-3-amino-3-carboxypropyl]pseudouridine(1191) in yeast 18S rRNA + S-methyl-5'-thioadenosine + H(+)</text>
        <dbReference type="Rhea" id="RHEA:63300"/>
        <dbReference type="Rhea" id="RHEA-COMP:13852"/>
        <dbReference type="Rhea" id="RHEA-COMP:16309"/>
        <dbReference type="ChEBI" id="CHEBI:15378"/>
        <dbReference type="ChEBI" id="CHEBI:17509"/>
        <dbReference type="ChEBI" id="CHEBI:59789"/>
        <dbReference type="ChEBI" id="CHEBI:74890"/>
        <dbReference type="ChEBI" id="CHEBI:146234"/>
    </reaction>
</comment>
<feature type="domain" description="RNase L inhibitor RLI-like possible metal-binding" evidence="9">
    <location>
        <begin position="31"/>
        <end position="64"/>
    </location>
</feature>
<dbReference type="InterPro" id="IPR022968">
    <property type="entry name" value="Tsr3-like"/>
</dbReference>
<dbReference type="GO" id="GO:0000455">
    <property type="term" value="P:enzyme-directed rRNA pseudouridine synthesis"/>
    <property type="evidence" value="ECO:0007669"/>
    <property type="project" value="UniProtKB-UniRule"/>
</dbReference>
<feature type="binding site" evidence="6">
    <location>
        <position position="46"/>
    </location>
    <ligand>
        <name>S-adenosyl-L-methionine</name>
        <dbReference type="ChEBI" id="CHEBI:59789"/>
    </ligand>
</feature>
<keyword evidence="2 6" id="KW-0690">Ribosome biogenesis</keyword>
<dbReference type="GO" id="GO:0030490">
    <property type="term" value="P:maturation of SSU-rRNA"/>
    <property type="evidence" value="ECO:0007669"/>
    <property type="project" value="TreeGrafter"/>
</dbReference>
<dbReference type="NCBIfam" id="NF002621">
    <property type="entry name" value="PRK02287.1"/>
    <property type="match status" value="1"/>
</dbReference>
<feature type="region of interest" description="Disordered" evidence="7">
    <location>
        <begin position="203"/>
        <end position="355"/>
    </location>
</feature>
<feature type="region of interest" description="Disordered" evidence="7">
    <location>
        <begin position="1"/>
        <end position="28"/>
    </location>
</feature>
<keyword evidence="1 6" id="KW-0963">Cytoplasm</keyword>
<evidence type="ECO:0000256" key="1">
    <source>
        <dbReference type="ARBA" id="ARBA00022490"/>
    </source>
</evidence>
<evidence type="ECO:0000256" key="3">
    <source>
        <dbReference type="ARBA" id="ARBA00022552"/>
    </source>
</evidence>
<evidence type="ECO:0000313" key="10">
    <source>
        <dbReference type="EMBL" id="CAF9932235.1"/>
    </source>
</evidence>
<dbReference type="AlphaFoldDB" id="A0A8H3FY49"/>
<feature type="domain" description="16S/18S rRNA aminocarboxypropyltransferase Tsr3 C-terminal" evidence="8">
    <location>
        <begin position="68"/>
        <end position="193"/>
    </location>
</feature>
<keyword evidence="3 6" id="KW-0698">rRNA processing</keyword>
<dbReference type="PANTHER" id="PTHR20426">
    <property type="entry name" value="RIBOSOME BIOGENESIS PROTEIN TSR3 HOMOLOG"/>
    <property type="match status" value="1"/>
</dbReference>
<feature type="binding site" evidence="6">
    <location>
        <position position="132"/>
    </location>
    <ligand>
        <name>S-adenosyl-L-methionine</name>
        <dbReference type="ChEBI" id="CHEBI:59789"/>
    </ligand>
</feature>
<feature type="binding site" evidence="6">
    <location>
        <position position="117"/>
    </location>
    <ligand>
        <name>S-adenosyl-L-methionine</name>
        <dbReference type="ChEBI" id="CHEBI:59789"/>
    </ligand>
</feature>
<feature type="binding site" evidence="6">
    <location>
        <position position="94"/>
    </location>
    <ligand>
        <name>S-adenosyl-L-methionine</name>
        <dbReference type="ChEBI" id="CHEBI:59789"/>
    </ligand>
</feature>
<evidence type="ECO:0000256" key="2">
    <source>
        <dbReference type="ARBA" id="ARBA00022517"/>
    </source>
</evidence>
<comment type="catalytic activity">
    <reaction evidence="6">
        <text>an N(1)-methylpseudouridine in rRNA + S-adenosyl-L-methionine = N(1)-methyl-N(3)-[(3S)-3-amino-3-carboxypropyl]pseudouridine in rRNA + S-methyl-5'-thioadenosine + H(+)</text>
        <dbReference type="Rhea" id="RHEA:63296"/>
        <dbReference type="Rhea" id="RHEA-COMP:11634"/>
        <dbReference type="Rhea" id="RHEA-COMP:16310"/>
        <dbReference type="ChEBI" id="CHEBI:15378"/>
        <dbReference type="ChEBI" id="CHEBI:17509"/>
        <dbReference type="ChEBI" id="CHEBI:59789"/>
        <dbReference type="ChEBI" id="CHEBI:74890"/>
        <dbReference type="ChEBI" id="CHEBI:146234"/>
        <dbReference type="EC" id="2.5.1.157"/>
    </reaction>
</comment>
<feature type="compositionally biased region" description="Basic and acidic residues" evidence="7">
    <location>
        <begin position="292"/>
        <end position="302"/>
    </location>
</feature>
<evidence type="ECO:0000256" key="6">
    <source>
        <dbReference type="HAMAP-Rule" id="MF_03146"/>
    </source>
</evidence>
<dbReference type="OrthoDB" id="10262062at2759"/>
<dbReference type="Pfam" id="PF04034">
    <property type="entry name" value="Ribo_biogen_C"/>
    <property type="match status" value="1"/>
</dbReference>
<dbReference type="GO" id="GO:1904047">
    <property type="term" value="F:S-adenosyl-L-methionine binding"/>
    <property type="evidence" value="ECO:0007669"/>
    <property type="project" value="UniProtKB-UniRule"/>
</dbReference>
<dbReference type="HAMAP" id="MF_01116">
    <property type="entry name" value="TSR3"/>
    <property type="match status" value="1"/>
</dbReference>
<keyword evidence="5 6" id="KW-0949">S-adenosyl-L-methionine</keyword>
<dbReference type="GO" id="GO:0005634">
    <property type="term" value="C:nucleus"/>
    <property type="evidence" value="ECO:0007669"/>
    <property type="project" value="UniProtKB-SubCell"/>
</dbReference>
<dbReference type="InterPro" id="IPR007177">
    <property type="entry name" value="Tsr3_C"/>
</dbReference>
<keyword evidence="11" id="KW-1185">Reference proteome</keyword>